<dbReference type="InterPro" id="IPR002781">
    <property type="entry name" value="TM_pro_TauE-like"/>
</dbReference>
<feature type="transmembrane region" description="Helical" evidence="8">
    <location>
        <begin position="70"/>
        <end position="90"/>
    </location>
</feature>
<comment type="similarity">
    <text evidence="2 8">Belongs to the 4-toluene sulfonate uptake permease (TSUP) (TC 2.A.102) family.</text>
</comment>
<evidence type="ECO:0000313" key="10">
    <source>
        <dbReference type="Proteomes" id="UP000248066"/>
    </source>
</evidence>
<dbReference type="EMBL" id="PDOF01000002">
    <property type="protein sequence ID" value="PYZ96536.1"/>
    <property type="molecule type" value="Genomic_DNA"/>
</dbReference>
<dbReference type="OrthoDB" id="2880944at2"/>
<organism evidence="9 10">
    <name type="scientific">Alteribacter lacisalsi</name>
    <dbReference type="NCBI Taxonomy" id="2045244"/>
    <lineage>
        <taxon>Bacteria</taxon>
        <taxon>Bacillati</taxon>
        <taxon>Bacillota</taxon>
        <taxon>Bacilli</taxon>
        <taxon>Bacillales</taxon>
        <taxon>Bacillaceae</taxon>
        <taxon>Alteribacter</taxon>
    </lineage>
</organism>
<keyword evidence="5 8" id="KW-0812">Transmembrane</keyword>
<dbReference type="GO" id="GO:0005886">
    <property type="term" value="C:plasma membrane"/>
    <property type="evidence" value="ECO:0007669"/>
    <property type="project" value="UniProtKB-SubCell"/>
</dbReference>
<evidence type="ECO:0000256" key="1">
    <source>
        <dbReference type="ARBA" id="ARBA00004651"/>
    </source>
</evidence>
<evidence type="ECO:0000256" key="6">
    <source>
        <dbReference type="ARBA" id="ARBA00022989"/>
    </source>
</evidence>
<keyword evidence="4 8" id="KW-1003">Cell membrane</keyword>
<dbReference type="Pfam" id="PF01925">
    <property type="entry name" value="TauE"/>
    <property type="match status" value="1"/>
</dbReference>
<feature type="transmembrane region" description="Helical" evidence="8">
    <location>
        <begin position="227"/>
        <end position="244"/>
    </location>
</feature>
<comment type="subcellular location">
    <subcellularLocation>
        <location evidence="1 8">Cell membrane</location>
        <topology evidence="1 8">Multi-pass membrane protein</topology>
    </subcellularLocation>
</comment>
<dbReference type="Proteomes" id="UP000248066">
    <property type="component" value="Unassembled WGS sequence"/>
</dbReference>
<keyword evidence="7 8" id="KW-0472">Membrane</keyword>
<keyword evidence="10" id="KW-1185">Reference proteome</keyword>
<sequence length="245" mass="26286">MILEILFLFAIVLVGGFVQGVSGFGLGLVVMGFLPFLFTVKESALLVMVLLLAASLSVLVRTWRHVELKALAGIGAAALAGRVAAFFVLTSYGDLDVMRLWLGLFLIAMVTYMFISSRRKTKPDARPGPALTIGLGTAGGFIGGVFAVGGPFFVFYFLMLYKDKFKYNANMQAVVVVTCIFSLVLHGAGGDFDASFTYYVAAGILATLIGTGLGLKWFEKLSNERIRTFAMVLVLIAGINLIVLG</sequence>
<dbReference type="AlphaFoldDB" id="A0A2W0H728"/>
<evidence type="ECO:0000256" key="5">
    <source>
        <dbReference type="ARBA" id="ARBA00022692"/>
    </source>
</evidence>
<feature type="transmembrane region" description="Helical" evidence="8">
    <location>
        <begin position="44"/>
        <end position="64"/>
    </location>
</feature>
<protein>
    <recommendedName>
        <fullName evidence="8">Probable membrane transporter protein</fullName>
    </recommendedName>
</protein>
<dbReference type="RefSeq" id="WP_110520319.1">
    <property type="nucleotide sequence ID" value="NZ_PDOF01000002.1"/>
</dbReference>
<feature type="transmembrane region" description="Helical" evidence="8">
    <location>
        <begin position="196"/>
        <end position="215"/>
    </location>
</feature>
<keyword evidence="6 8" id="KW-1133">Transmembrane helix</keyword>
<reference evidence="9 10" key="1">
    <citation type="submission" date="2017-10" db="EMBL/GenBank/DDBJ databases">
        <title>Bacillus sp. nov., a halophilic bacterium isolated from a Yangshapao Lake.</title>
        <authorList>
            <person name="Wang H."/>
        </authorList>
    </citation>
    <scope>NUCLEOTIDE SEQUENCE [LARGE SCALE GENOMIC DNA]</scope>
    <source>
        <strain evidence="9 10">YSP-3</strain>
    </source>
</reference>
<feature type="transmembrane region" description="Helical" evidence="8">
    <location>
        <begin position="97"/>
        <end position="115"/>
    </location>
</feature>
<evidence type="ECO:0000256" key="2">
    <source>
        <dbReference type="ARBA" id="ARBA00009142"/>
    </source>
</evidence>
<dbReference type="PANTHER" id="PTHR30269:SF37">
    <property type="entry name" value="MEMBRANE TRANSPORTER PROTEIN"/>
    <property type="match status" value="1"/>
</dbReference>
<dbReference type="InterPro" id="IPR052017">
    <property type="entry name" value="TSUP"/>
</dbReference>
<evidence type="ECO:0000313" key="9">
    <source>
        <dbReference type="EMBL" id="PYZ96536.1"/>
    </source>
</evidence>
<feature type="transmembrane region" description="Helical" evidence="8">
    <location>
        <begin position="6"/>
        <end position="37"/>
    </location>
</feature>
<name>A0A2W0H728_9BACI</name>
<dbReference type="PANTHER" id="PTHR30269">
    <property type="entry name" value="TRANSMEMBRANE PROTEIN YFCA"/>
    <property type="match status" value="1"/>
</dbReference>
<comment type="caution">
    <text evidence="9">The sequence shown here is derived from an EMBL/GenBank/DDBJ whole genome shotgun (WGS) entry which is preliminary data.</text>
</comment>
<evidence type="ECO:0000256" key="4">
    <source>
        <dbReference type="ARBA" id="ARBA00022475"/>
    </source>
</evidence>
<keyword evidence="3" id="KW-0813">Transport</keyword>
<proteinExistence type="inferred from homology"/>
<accession>A0A2W0H728</accession>
<evidence type="ECO:0000256" key="8">
    <source>
        <dbReference type="RuleBase" id="RU363041"/>
    </source>
</evidence>
<evidence type="ECO:0000256" key="7">
    <source>
        <dbReference type="ARBA" id="ARBA00023136"/>
    </source>
</evidence>
<gene>
    <name evidence="9" type="ORF">CR205_12540</name>
</gene>
<feature type="transmembrane region" description="Helical" evidence="8">
    <location>
        <begin position="173"/>
        <end position="190"/>
    </location>
</feature>
<feature type="transmembrane region" description="Helical" evidence="8">
    <location>
        <begin position="135"/>
        <end position="161"/>
    </location>
</feature>
<evidence type="ECO:0000256" key="3">
    <source>
        <dbReference type="ARBA" id="ARBA00022448"/>
    </source>
</evidence>